<dbReference type="AlphaFoldDB" id="A0A8J3NA30"/>
<keyword evidence="3" id="KW-1185">Reference proteome</keyword>
<evidence type="ECO:0000313" key="3">
    <source>
        <dbReference type="Proteomes" id="UP000597444"/>
    </source>
</evidence>
<evidence type="ECO:0000313" key="1">
    <source>
        <dbReference type="EMBL" id="GHO97405.1"/>
    </source>
</evidence>
<accession>A0A8J3NA30</accession>
<dbReference type="EMBL" id="BNJK01000001">
    <property type="protein sequence ID" value="GHO97405.1"/>
    <property type="molecule type" value="Genomic_DNA"/>
</dbReference>
<reference evidence="2" key="1">
    <citation type="submission" date="2020-10" db="EMBL/GenBank/DDBJ databases">
        <title>Taxonomic study of unclassified bacteria belonging to the class Ktedonobacteria.</title>
        <authorList>
            <person name="Yabe S."/>
            <person name="Wang C.M."/>
            <person name="Zheng Y."/>
            <person name="Sakai Y."/>
            <person name="Cavaletti L."/>
            <person name="Monciardini P."/>
            <person name="Donadio S."/>
        </authorList>
    </citation>
    <scope>NUCLEOTIDE SEQUENCE</scope>
    <source>
        <strain evidence="2">ID150040</strain>
    </source>
</reference>
<proteinExistence type="predicted"/>
<evidence type="ECO:0000313" key="2">
    <source>
        <dbReference type="EMBL" id="GHP01231.1"/>
    </source>
</evidence>
<organism evidence="2 3">
    <name type="scientific">Reticulibacter mediterranei</name>
    <dbReference type="NCBI Taxonomy" id="2778369"/>
    <lineage>
        <taxon>Bacteria</taxon>
        <taxon>Bacillati</taxon>
        <taxon>Chloroflexota</taxon>
        <taxon>Ktedonobacteria</taxon>
        <taxon>Ktedonobacterales</taxon>
        <taxon>Reticulibacteraceae</taxon>
        <taxon>Reticulibacter</taxon>
    </lineage>
</organism>
<comment type="caution">
    <text evidence="2">The sequence shown here is derived from an EMBL/GenBank/DDBJ whole genome shotgun (WGS) entry which is preliminary data.</text>
</comment>
<protein>
    <submittedName>
        <fullName evidence="2">Uncharacterized protein</fullName>
    </submittedName>
</protein>
<gene>
    <name evidence="1" type="ORF">KSF_074530</name>
    <name evidence="2" type="ORF">KSF_112780</name>
</gene>
<sequence>MADGCRPAVHNRHMGIIADHFVAQPAPHALFDGPQIGGLPHKGRAMQVLQCWGKVGVVTLKVVKEGFVLRQAQVTAYDLHRDRLTFRELGSRASCS</sequence>
<dbReference type="EMBL" id="BNJK01000004">
    <property type="protein sequence ID" value="GHP01231.1"/>
    <property type="molecule type" value="Genomic_DNA"/>
</dbReference>
<name>A0A8J3NA30_9CHLR</name>
<dbReference type="Proteomes" id="UP000597444">
    <property type="component" value="Unassembled WGS sequence"/>
</dbReference>